<dbReference type="AlphaFoldDB" id="A0A0C9Z3X5"/>
<reference evidence="1 2" key="1">
    <citation type="submission" date="2014-04" db="EMBL/GenBank/DDBJ databases">
        <authorList>
            <consortium name="DOE Joint Genome Institute"/>
            <person name="Kuo A."/>
            <person name="Kohler A."/>
            <person name="Costa M.D."/>
            <person name="Nagy L.G."/>
            <person name="Floudas D."/>
            <person name="Copeland A."/>
            <person name="Barry K.W."/>
            <person name="Cichocki N."/>
            <person name="Veneault-Fourrey C."/>
            <person name="LaButti K."/>
            <person name="Lindquist E.A."/>
            <person name="Lipzen A."/>
            <person name="Lundell T."/>
            <person name="Morin E."/>
            <person name="Murat C."/>
            <person name="Sun H."/>
            <person name="Tunlid A."/>
            <person name="Henrissat B."/>
            <person name="Grigoriev I.V."/>
            <person name="Hibbett D.S."/>
            <person name="Martin F."/>
            <person name="Nordberg H.P."/>
            <person name="Cantor M.N."/>
            <person name="Hua S.X."/>
        </authorList>
    </citation>
    <scope>NUCLEOTIDE SEQUENCE [LARGE SCALE GENOMIC DNA]</scope>
    <source>
        <strain evidence="1 2">441</strain>
    </source>
</reference>
<sequence length="72" mass="7895">MTFPAIFCPRCDNVTDIIAISLIAVGVTTSSLRGALNGRRSHTSATPDPRLLDQRPCARSYRRLDCTHPLVV</sequence>
<organism evidence="1 2">
    <name type="scientific">Pisolithus microcarpus 441</name>
    <dbReference type="NCBI Taxonomy" id="765257"/>
    <lineage>
        <taxon>Eukaryota</taxon>
        <taxon>Fungi</taxon>
        <taxon>Dikarya</taxon>
        <taxon>Basidiomycota</taxon>
        <taxon>Agaricomycotina</taxon>
        <taxon>Agaricomycetes</taxon>
        <taxon>Agaricomycetidae</taxon>
        <taxon>Boletales</taxon>
        <taxon>Sclerodermatineae</taxon>
        <taxon>Pisolithaceae</taxon>
        <taxon>Pisolithus</taxon>
    </lineage>
</organism>
<proteinExistence type="predicted"/>
<evidence type="ECO:0000313" key="1">
    <source>
        <dbReference type="EMBL" id="KIK20884.1"/>
    </source>
</evidence>
<gene>
    <name evidence="1" type="ORF">PISMIDRAFT_681856</name>
</gene>
<dbReference type="HOGENOM" id="CLU_2723177_0_0_1"/>
<accession>A0A0C9Z3X5</accession>
<reference evidence="2" key="2">
    <citation type="submission" date="2015-01" db="EMBL/GenBank/DDBJ databases">
        <title>Evolutionary Origins and Diversification of the Mycorrhizal Mutualists.</title>
        <authorList>
            <consortium name="DOE Joint Genome Institute"/>
            <consortium name="Mycorrhizal Genomics Consortium"/>
            <person name="Kohler A."/>
            <person name="Kuo A."/>
            <person name="Nagy L.G."/>
            <person name="Floudas D."/>
            <person name="Copeland A."/>
            <person name="Barry K.W."/>
            <person name="Cichocki N."/>
            <person name="Veneault-Fourrey C."/>
            <person name="LaButti K."/>
            <person name="Lindquist E.A."/>
            <person name="Lipzen A."/>
            <person name="Lundell T."/>
            <person name="Morin E."/>
            <person name="Murat C."/>
            <person name="Riley R."/>
            <person name="Ohm R."/>
            <person name="Sun H."/>
            <person name="Tunlid A."/>
            <person name="Henrissat B."/>
            <person name="Grigoriev I.V."/>
            <person name="Hibbett D.S."/>
            <person name="Martin F."/>
        </authorList>
    </citation>
    <scope>NUCLEOTIDE SEQUENCE [LARGE SCALE GENOMIC DNA]</scope>
    <source>
        <strain evidence="2">441</strain>
    </source>
</reference>
<dbReference type="Proteomes" id="UP000054018">
    <property type="component" value="Unassembled WGS sequence"/>
</dbReference>
<name>A0A0C9Z3X5_9AGAM</name>
<keyword evidence="2" id="KW-1185">Reference proteome</keyword>
<protein>
    <submittedName>
        <fullName evidence="1">Uncharacterized protein</fullName>
    </submittedName>
</protein>
<dbReference type="EMBL" id="KN833758">
    <property type="protein sequence ID" value="KIK20884.1"/>
    <property type="molecule type" value="Genomic_DNA"/>
</dbReference>
<evidence type="ECO:0000313" key="2">
    <source>
        <dbReference type="Proteomes" id="UP000054018"/>
    </source>
</evidence>